<gene>
    <name evidence="4" type="ORF">HDF12_004267</name>
</gene>
<evidence type="ECO:0000256" key="2">
    <source>
        <dbReference type="SAM" id="MobiDB-lite"/>
    </source>
</evidence>
<dbReference type="Gene3D" id="3.30.300.30">
    <property type="match status" value="1"/>
</dbReference>
<dbReference type="CDD" id="cd07989">
    <property type="entry name" value="LPLAT_AGPAT-like"/>
    <property type="match status" value="1"/>
</dbReference>
<accession>A0A7Y9NQT5</accession>
<dbReference type="PANTHER" id="PTHR43201">
    <property type="entry name" value="ACYL-COA SYNTHETASE"/>
    <property type="match status" value="1"/>
</dbReference>
<dbReference type="EC" id="6.2.1.3" evidence="4"/>
<dbReference type="GO" id="GO:0031956">
    <property type="term" value="F:medium-chain fatty acid-CoA ligase activity"/>
    <property type="evidence" value="ECO:0007669"/>
    <property type="project" value="TreeGrafter"/>
</dbReference>
<reference evidence="4 5" key="1">
    <citation type="submission" date="2020-07" db="EMBL/GenBank/DDBJ databases">
        <title>Genomic Encyclopedia of Type Strains, Phase IV (KMG-V): Genome sequencing to study the core and pangenomes of soil and plant-associated prokaryotes.</title>
        <authorList>
            <person name="Whitman W."/>
        </authorList>
    </citation>
    <scope>NUCLEOTIDE SEQUENCE [LARGE SCALE GENOMIC DNA]</scope>
    <source>
        <strain evidence="4 5">M8UP30</strain>
    </source>
</reference>
<feature type="region of interest" description="Disordered" evidence="2">
    <location>
        <begin position="624"/>
        <end position="663"/>
    </location>
</feature>
<evidence type="ECO:0000259" key="3">
    <source>
        <dbReference type="SMART" id="SM00563"/>
    </source>
</evidence>
<evidence type="ECO:0000256" key="1">
    <source>
        <dbReference type="ARBA" id="ARBA00006432"/>
    </source>
</evidence>
<dbReference type="InterPro" id="IPR002123">
    <property type="entry name" value="Plipid/glycerol_acylTrfase"/>
</dbReference>
<dbReference type="Proteomes" id="UP000534186">
    <property type="component" value="Unassembled WGS sequence"/>
</dbReference>
<dbReference type="SMART" id="SM00563">
    <property type="entry name" value="PlsC"/>
    <property type="match status" value="1"/>
</dbReference>
<dbReference type="Pfam" id="PF01553">
    <property type="entry name" value="Acyltransferase"/>
    <property type="match status" value="1"/>
</dbReference>
<evidence type="ECO:0000313" key="5">
    <source>
        <dbReference type="Proteomes" id="UP000534186"/>
    </source>
</evidence>
<dbReference type="InterPro" id="IPR020845">
    <property type="entry name" value="AMP-binding_CS"/>
</dbReference>
<keyword evidence="4" id="KW-0436">Ligase</keyword>
<dbReference type="SUPFAM" id="SSF47336">
    <property type="entry name" value="ACP-like"/>
    <property type="match status" value="1"/>
</dbReference>
<feature type="compositionally biased region" description="Polar residues" evidence="2">
    <location>
        <begin position="631"/>
        <end position="648"/>
    </location>
</feature>
<comment type="caution">
    <text evidence="4">The sequence shown here is derived from an EMBL/GenBank/DDBJ whole genome shotgun (WGS) entry which is preliminary data.</text>
</comment>
<dbReference type="GO" id="GO:0004467">
    <property type="term" value="F:long-chain fatty acid-CoA ligase activity"/>
    <property type="evidence" value="ECO:0007669"/>
    <property type="project" value="UniProtKB-EC"/>
</dbReference>
<dbReference type="InterPro" id="IPR009081">
    <property type="entry name" value="PP-bd_ACP"/>
</dbReference>
<dbReference type="SUPFAM" id="SSF69593">
    <property type="entry name" value="Glycerol-3-phosphate (1)-acyltransferase"/>
    <property type="match status" value="1"/>
</dbReference>
<dbReference type="InterPro" id="IPR042099">
    <property type="entry name" value="ANL_N_sf"/>
</dbReference>
<dbReference type="PANTHER" id="PTHR43201:SF8">
    <property type="entry name" value="ACYL-COA SYNTHETASE FAMILY MEMBER 3"/>
    <property type="match status" value="1"/>
</dbReference>
<dbReference type="InterPro" id="IPR036736">
    <property type="entry name" value="ACP-like_sf"/>
</dbReference>
<dbReference type="Pfam" id="PF00550">
    <property type="entry name" value="PP-binding"/>
    <property type="match status" value="1"/>
</dbReference>
<feature type="domain" description="Phospholipid/glycerol acyltransferase" evidence="3">
    <location>
        <begin position="725"/>
        <end position="858"/>
    </location>
</feature>
<organism evidence="4 5">
    <name type="scientific">Tunturiibacter lichenicola</name>
    <dbReference type="NCBI Taxonomy" id="2051959"/>
    <lineage>
        <taxon>Bacteria</taxon>
        <taxon>Pseudomonadati</taxon>
        <taxon>Acidobacteriota</taxon>
        <taxon>Terriglobia</taxon>
        <taxon>Terriglobales</taxon>
        <taxon>Acidobacteriaceae</taxon>
        <taxon>Tunturiibacter</taxon>
    </lineage>
</organism>
<dbReference type="GO" id="GO:0016746">
    <property type="term" value="F:acyltransferase activity"/>
    <property type="evidence" value="ECO:0007669"/>
    <property type="project" value="InterPro"/>
</dbReference>
<dbReference type="PROSITE" id="PS00455">
    <property type="entry name" value="AMP_BINDING"/>
    <property type="match status" value="1"/>
</dbReference>
<dbReference type="AlphaFoldDB" id="A0A7Y9NQT5"/>
<protein>
    <submittedName>
        <fullName evidence="4">Long-chain acyl-CoA synthetase</fullName>
        <ecNumber evidence="4">6.2.1.3</ecNumber>
    </submittedName>
</protein>
<dbReference type="Gene3D" id="1.10.1200.10">
    <property type="entry name" value="ACP-like"/>
    <property type="match status" value="1"/>
</dbReference>
<comment type="similarity">
    <text evidence="1">Belongs to the ATP-dependent AMP-binding enzyme family.</text>
</comment>
<dbReference type="EMBL" id="JACCCV010000002">
    <property type="protein sequence ID" value="NYF53868.1"/>
    <property type="molecule type" value="Genomic_DNA"/>
</dbReference>
<name>A0A7Y9NQT5_9BACT</name>
<dbReference type="SUPFAM" id="SSF56801">
    <property type="entry name" value="Acetyl-CoA synthetase-like"/>
    <property type="match status" value="1"/>
</dbReference>
<proteinExistence type="inferred from homology"/>
<dbReference type="InterPro" id="IPR000873">
    <property type="entry name" value="AMP-dep_synth/lig_dom"/>
</dbReference>
<evidence type="ECO:0000313" key="4">
    <source>
        <dbReference type="EMBL" id="NYF53868.1"/>
    </source>
</evidence>
<sequence>MPTRPHLAVLLDDFRRFGHQTAIVQYTGNRRKATSYQEIATLAERFAALLAARNLQVGDRLILWAQNSAEWVAAFYGCILRGVIAVPLDAYGTPDFAARVASDVRPSLIVGDATLLQTLPNDWPRLSFEDWPTTLPPTVTADQAIPTLSHDTPLQILFTSGTTGEPKGIVHTHGNILASFEPIRNAAQPYMRYERIVHPLRFLHTLPLSHVFGQMMGLWVPSIFAAEVHFESRLTAPRLIETIRRERISVLAGVPRVLALLKTHLETEHPNLTARLAAAQGISAQKRWWRFRDIHSLFGFKFWAFVTGGGALPAPIEQFWNALGFVLVQGYGMTETSALITLNHPFKVARGTMGKPLPGRDVKIQPDGEVLVRGPMISPATWSAGALQQRTDEWLATGDLAEAQPTGELRFLGRKSETIVTATGVNLHPEDLEAAFESESEVAACAVVPIEAPTGPEPCAVLALRTTPDHAPAILQRANTRLAEFQRIRRWAIWPEPDVPRTSTGKIKRAAVATWLTSREANNGSAATSPSALPSTDWLLTLITQITGEGLPAELPQNPEAQSPEAKDQDLRLAEDLRLDSLGRVQLQDALEQRLGTPLPQDQFDHAETLNQLRQLLIHSGNESLEPIQPLPSNDTPSTEISTATTPPRRSEATPPPEPRTSPAATHYLYPHWPWSLPIRWIRSAFVEFVAQPLVWFLAAPLVPPTTPHPAKAPQSPAPQPAEPLLIIANHVTAYDLPLLLYALPRPIRLRTAVAMSGEMLEDFRHARNQHPRWLNPLGPPTWLLLTALFNVFPLPRLRDFQRSFAHAGNALDHGFHVVVFPEGTRSPDGTLAPFRPGIGLLVKQSSAAVLPMAIQGLGELKTRKRRWFRSGALQVRTGQPIRFAPDDSEAAITARLHAEVETLLAKNQP</sequence>
<dbReference type="Gene3D" id="3.40.50.12780">
    <property type="entry name" value="N-terminal domain of ligase-like"/>
    <property type="match status" value="1"/>
</dbReference>
<dbReference type="Pfam" id="PF00501">
    <property type="entry name" value="AMP-binding"/>
    <property type="match status" value="1"/>
</dbReference>
<dbReference type="InterPro" id="IPR045851">
    <property type="entry name" value="AMP-bd_C_sf"/>
</dbReference>